<keyword evidence="5 7" id="KW-1133">Transmembrane helix</keyword>
<comment type="similarity">
    <text evidence="2">Belongs to the cation diffusion facilitator (CDF) transporter (TC 2.A.4) family.</text>
</comment>
<dbReference type="NCBIfam" id="TIGR01297">
    <property type="entry name" value="CDF"/>
    <property type="match status" value="1"/>
</dbReference>
<dbReference type="SUPFAM" id="SSF161111">
    <property type="entry name" value="Cation efflux protein transmembrane domain-like"/>
    <property type="match status" value="1"/>
</dbReference>
<comment type="caution">
    <text evidence="10">The sequence shown here is derived from an EMBL/GenBank/DDBJ whole genome shotgun (WGS) entry which is preliminary data.</text>
</comment>
<evidence type="ECO:0000313" key="11">
    <source>
        <dbReference type="Proteomes" id="UP000437736"/>
    </source>
</evidence>
<dbReference type="PANTHER" id="PTHR43840">
    <property type="entry name" value="MITOCHONDRIAL METAL TRANSPORTER 1-RELATED"/>
    <property type="match status" value="1"/>
</dbReference>
<feature type="transmembrane region" description="Helical" evidence="7">
    <location>
        <begin position="12"/>
        <end position="30"/>
    </location>
</feature>
<keyword evidence="4 7" id="KW-0812">Transmembrane</keyword>
<dbReference type="EMBL" id="WJHE01000823">
    <property type="protein sequence ID" value="MST34048.1"/>
    <property type="molecule type" value="Genomic_DNA"/>
</dbReference>
<keyword evidence="3" id="KW-0813">Transport</keyword>
<evidence type="ECO:0000259" key="8">
    <source>
        <dbReference type="Pfam" id="PF01545"/>
    </source>
</evidence>
<dbReference type="Gene3D" id="3.30.70.1350">
    <property type="entry name" value="Cation efflux protein, cytoplasmic domain"/>
    <property type="match status" value="1"/>
</dbReference>
<dbReference type="Gene3D" id="1.20.1510.10">
    <property type="entry name" value="Cation efflux protein transmembrane domain"/>
    <property type="match status" value="1"/>
</dbReference>
<sequence length="247" mass="26265">YGYGRAEDLAGVFVVLVVAASAVVAAYEAVGRLLHPTPVDHLPWVAVAGLVGFAGNEIVARYRLRTGRRIGSAALEADGYHARTDGFTSLAVVASAIGLAAGWRTADAVFSLLITVSILVVVRSSARDIYRRLMDAVDPDLVARAESVLAGTPGVQRVETVRLRWVGHALHAETDLVADTTLTLGAAHDIAEHARHRLLHQVRRLDSVTVHMNPCGHDGTDPHAVTAHHAQAPALTGQTPTDQRSEP</sequence>
<evidence type="ECO:0000256" key="7">
    <source>
        <dbReference type="SAM" id="Phobius"/>
    </source>
</evidence>
<evidence type="ECO:0000256" key="2">
    <source>
        <dbReference type="ARBA" id="ARBA00008114"/>
    </source>
</evidence>
<dbReference type="InterPro" id="IPR036837">
    <property type="entry name" value="Cation_efflux_CTD_sf"/>
</dbReference>
<dbReference type="SUPFAM" id="SSF160240">
    <property type="entry name" value="Cation efflux protein cytoplasmic domain-like"/>
    <property type="match status" value="1"/>
</dbReference>
<evidence type="ECO:0000256" key="5">
    <source>
        <dbReference type="ARBA" id="ARBA00022989"/>
    </source>
</evidence>
<accession>A0ABW9QX85</accession>
<feature type="non-terminal residue" evidence="10">
    <location>
        <position position="1"/>
    </location>
</feature>
<dbReference type="Proteomes" id="UP000437736">
    <property type="component" value="Unassembled WGS sequence"/>
</dbReference>
<evidence type="ECO:0000256" key="3">
    <source>
        <dbReference type="ARBA" id="ARBA00022448"/>
    </source>
</evidence>
<name>A0ABW9QX85_9ACTN</name>
<evidence type="ECO:0000256" key="4">
    <source>
        <dbReference type="ARBA" id="ARBA00022692"/>
    </source>
</evidence>
<evidence type="ECO:0000259" key="9">
    <source>
        <dbReference type="Pfam" id="PF16916"/>
    </source>
</evidence>
<dbReference type="InterPro" id="IPR058533">
    <property type="entry name" value="Cation_efflux_TM"/>
</dbReference>
<keyword evidence="11" id="KW-1185">Reference proteome</keyword>
<dbReference type="PANTHER" id="PTHR43840:SF15">
    <property type="entry name" value="MITOCHONDRIAL METAL TRANSPORTER 1-RELATED"/>
    <property type="match status" value="1"/>
</dbReference>
<dbReference type="InterPro" id="IPR027469">
    <property type="entry name" value="Cation_efflux_TMD_sf"/>
</dbReference>
<keyword evidence="6 7" id="KW-0472">Membrane</keyword>
<feature type="transmembrane region" description="Helical" evidence="7">
    <location>
        <begin position="109"/>
        <end position="126"/>
    </location>
</feature>
<feature type="domain" description="Cation efflux protein transmembrane" evidence="8">
    <location>
        <begin position="1"/>
        <end position="134"/>
    </location>
</feature>
<protein>
    <submittedName>
        <fullName evidence="10">Cation diffusion facilitator family transporter</fullName>
    </submittedName>
</protein>
<dbReference type="InterPro" id="IPR050291">
    <property type="entry name" value="CDF_Transporter"/>
</dbReference>
<dbReference type="InterPro" id="IPR027470">
    <property type="entry name" value="Cation_efflux_CTD"/>
</dbReference>
<feature type="transmembrane region" description="Helical" evidence="7">
    <location>
        <begin position="42"/>
        <end position="64"/>
    </location>
</feature>
<evidence type="ECO:0000256" key="1">
    <source>
        <dbReference type="ARBA" id="ARBA00004141"/>
    </source>
</evidence>
<proteinExistence type="inferred from homology"/>
<dbReference type="Pfam" id="PF16916">
    <property type="entry name" value="ZT_dimer"/>
    <property type="match status" value="1"/>
</dbReference>
<reference evidence="10 11" key="1">
    <citation type="submission" date="2019-11" db="EMBL/GenBank/DDBJ databases">
        <title>Acidiferrimicrobium australis gen. nov., sp. nov., an acidophilic and obligately heterotrophic, member of the Actinobacteria that catalyses dissimilatory oxido- reduction of iron isolated from metal-rich acidic water in Chile.</title>
        <authorList>
            <person name="Gonzalez D."/>
            <person name="Huber K."/>
            <person name="Hedrich S."/>
            <person name="Rojas-Villalobos C."/>
            <person name="Quatrini R."/>
            <person name="Dinamarca M.A."/>
            <person name="Schwarz A."/>
            <person name="Canales C."/>
            <person name="Nancucheo I."/>
        </authorList>
    </citation>
    <scope>NUCLEOTIDE SEQUENCE [LARGE SCALE GENOMIC DNA]</scope>
    <source>
        <strain evidence="10 11">USS-CCA1</strain>
    </source>
</reference>
<feature type="transmembrane region" description="Helical" evidence="7">
    <location>
        <begin position="85"/>
        <end position="103"/>
    </location>
</feature>
<dbReference type="InterPro" id="IPR002524">
    <property type="entry name" value="Cation_efflux"/>
</dbReference>
<evidence type="ECO:0000256" key="6">
    <source>
        <dbReference type="ARBA" id="ARBA00023136"/>
    </source>
</evidence>
<feature type="domain" description="Cation efflux protein cytoplasmic" evidence="9">
    <location>
        <begin position="138"/>
        <end position="215"/>
    </location>
</feature>
<comment type="subcellular location">
    <subcellularLocation>
        <location evidence="1">Membrane</location>
        <topology evidence="1">Multi-pass membrane protein</topology>
    </subcellularLocation>
</comment>
<gene>
    <name evidence="10" type="ORF">GHK86_15125</name>
</gene>
<dbReference type="Pfam" id="PF01545">
    <property type="entry name" value="Cation_efflux"/>
    <property type="match status" value="1"/>
</dbReference>
<evidence type="ECO:0000313" key="10">
    <source>
        <dbReference type="EMBL" id="MST34048.1"/>
    </source>
</evidence>
<organism evidence="10 11">
    <name type="scientific">Acidiferrimicrobium australe</name>
    <dbReference type="NCBI Taxonomy" id="2664430"/>
    <lineage>
        <taxon>Bacteria</taxon>
        <taxon>Bacillati</taxon>
        <taxon>Actinomycetota</taxon>
        <taxon>Acidimicrobiia</taxon>
        <taxon>Acidimicrobiales</taxon>
        <taxon>Acidimicrobiaceae</taxon>
        <taxon>Acidiferrimicrobium</taxon>
    </lineage>
</organism>